<keyword evidence="1" id="KW-0863">Zinc-finger</keyword>
<dbReference type="PROSITE" id="PS50158">
    <property type="entry name" value="ZF_CCHC"/>
    <property type="match status" value="1"/>
</dbReference>
<dbReference type="SUPFAM" id="SSF57756">
    <property type="entry name" value="Retrovirus zinc finger-like domains"/>
    <property type="match status" value="1"/>
</dbReference>
<reference evidence="4" key="1">
    <citation type="journal article" date="2025" name="Foods">
        <title>Unveiling the Microbial Signatures of Arabica Coffee Cherries: Insights into Ripeness Specific Diversity, Functional Traits, and Implications for Quality and Safety.</title>
        <authorList>
            <consortium name="RefSeq"/>
            <person name="Tenea G.N."/>
            <person name="Cifuentes V."/>
            <person name="Reyes P."/>
            <person name="Cevallos-Vallejos M."/>
        </authorList>
    </citation>
    <scope>NUCLEOTIDE SEQUENCE [LARGE SCALE GENOMIC DNA]</scope>
</reference>
<feature type="domain" description="CCHC-type" evidence="3">
    <location>
        <begin position="207"/>
        <end position="222"/>
    </location>
</feature>
<dbReference type="PANTHER" id="PTHR31286:SF178">
    <property type="entry name" value="DUF4283 DOMAIN-CONTAINING PROTEIN"/>
    <property type="match status" value="1"/>
</dbReference>
<evidence type="ECO:0000256" key="1">
    <source>
        <dbReference type="PROSITE-ProRule" id="PRU00047"/>
    </source>
</evidence>
<dbReference type="Proteomes" id="UP001652660">
    <property type="component" value="Chromosome 7c"/>
</dbReference>
<keyword evidence="1" id="KW-0862">Zinc</keyword>
<dbReference type="GeneID" id="113699599"/>
<dbReference type="Pfam" id="PF14392">
    <property type="entry name" value="zf-CCHC_4"/>
    <property type="match status" value="1"/>
</dbReference>
<evidence type="ECO:0000256" key="2">
    <source>
        <dbReference type="SAM" id="MobiDB-lite"/>
    </source>
</evidence>
<evidence type="ECO:0000313" key="5">
    <source>
        <dbReference type="RefSeq" id="XP_027075772.1"/>
    </source>
</evidence>
<dbReference type="AlphaFoldDB" id="A0A6P6TD13"/>
<accession>A0A6P6TD13</accession>
<dbReference type="InterPro" id="IPR040256">
    <property type="entry name" value="At4g02000-like"/>
</dbReference>
<dbReference type="GO" id="GO:0003676">
    <property type="term" value="F:nucleic acid binding"/>
    <property type="evidence" value="ECO:0007669"/>
    <property type="project" value="InterPro"/>
</dbReference>
<feature type="compositionally biased region" description="Basic and acidic residues" evidence="2">
    <location>
        <begin position="248"/>
        <end position="266"/>
    </location>
</feature>
<reference evidence="5" key="2">
    <citation type="submission" date="2025-08" db="UniProtKB">
        <authorList>
            <consortium name="RefSeq"/>
        </authorList>
    </citation>
    <scope>IDENTIFICATION</scope>
    <source>
        <tissue evidence="5">Leaves</tissue>
    </source>
</reference>
<name>A0A6P6TD13_COFAR</name>
<dbReference type="PANTHER" id="PTHR31286">
    <property type="entry name" value="GLYCINE-RICH CELL WALL STRUCTURAL PROTEIN 1.8-LIKE"/>
    <property type="match status" value="1"/>
</dbReference>
<sequence>MADELEEVLKKFALSNLEQDGAWLELDDIGPGVNECRNSIIGKIRGEKVANFTGVKNFVTAAWGYPKELNMAELGPNLFQFFIPDEESRLRILKGGPWLIDNQILVLNKWEVGIEENTEAFRFAPLWVQVWNLPIHWISKDVGKKIGKVFKEVKEVLIPHSGGKEGKHLKLLVSADMTQPLLRGTAVKMNGVSKWINFRYERVPDFCYKCGIIGHSERKCKNEVNIKKGQQENQYGPWLRAQTGKVSPQKDGKPNSYHPDRQVWGF</sequence>
<dbReference type="InterPro" id="IPR025558">
    <property type="entry name" value="DUF4283"/>
</dbReference>
<proteinExistence type="predicted"/>
<dbReference type="InterPro" id="IPR036875">
    <property type="entry name" value="Znf_CCHC_sf"/>
</dbReference>
<dbReference type="OrthoDB" id="1750606at2759"/>
<feature type="region of interest" description="Disordered" evidence="2">
    <location>
        <begin position="244"/>
        <end position="266"/>
    </location>
</feature>
<dbReference type="Pfam" id="PF14111">
    <property type="entry name" value="DUF4283"/>
    <property type="match status" value="1"/>
</dbReference>
<dbReference type="GO" id="GO:0008270">
    <property type="term" value="F:zinc ion binding"/>
    <property type="evidence" value="ECO:0007669"/>
    <property type="project" value="UniProtKB-KW"/>
</dbReference>
<evidence type="ECO:0000259" key="3">
    <source>
        <dbReference type="PROSITE" id="PS50158"/>
    </source>
</evidence>
<organism evidence="4 5">
    <name type="scientific">Coffea arabica</name>
    <name type="common">Arabian coffee</name>
    <dbReference type="NCBI Taxonomy" id="13443"/>
    <lineage>
        <taxon>Eukaryota</taxon>
        <taxon>Viridiplantae</taxon>
        <taxon>Streptophyta</taxon>
        <taxon>Embryophyta</taxon>
        <taxon>Tracheophyta</taxon>
        <taxon>Spermatophyta</taxon>
        <taxon>Magnoliopsida</taxon>
        <taxon>eudicotyledons</taxon>
        <taxon>Gunneridae</taxon>
        <taxon>Pentapetalae</taxon>
        <taxon>asterids</taxon>
        <taxon>lamiids</taxon>
        <taxon>Gentianales</taxon>
        <taxon>Rubiaceae</taxon>
        <taxon>Ixoroideae</taxon>
        <taxon>Gardenieae complex</taxon>
        <taxon>Bertiereae - Coffeeae clade</taxon>
        <taxon>Coffeeae</taxon>
        <taxon>Coffea</taxon>
    </lineage>
</organism>
<dbReference type="RefSeq" id="XP_027075772.1">
    <property type="nucleotide sequence ID" value="XM_027219971.1"/>
</dbReference>
<dbReference type="InterPro" id="IPR025836">
    <property type="entry name" value="Zn_knuckle_CX2CX4HX4C"/>
</dbReference>
<evidence type="ECO:0000313" key="4">
    <source>
        <dbReference type="Proteomes" id="UP001652660"/>
    </source>
</evidence>
<keyword evidence="1" id="KW-0479">Metal-binding</keyword>
<gene>
    <name evidence="5" type="primary">LOC113699599</name>
</gene>
<protein>
    <recommendedName>
        <fullName evidence="3">CCHC-type domain-containing protein</fullName>
    </recommendedName>
</protein>
<dbReference type="InterPro" id="IPR001878">
    <property type="entry name" value="Znf_CCHC"/>
</dbReference>
<keyword evidence="4" id="KW-1185">Reference proteome</keyword>